<organism evidence="6 7">
    <name type="scientific">Aspergillus keveii</name>
    <dbReference type="NCBI Taxonomy" id="714993"/>
    <lineage>
        <taxon>Eukaryota</taxon>
        <taxon>Fungi</taxon>
        <taxon>Dikarya</taxon>
        <taxon>Ascomycota</taxon>
        <taxon>Pezizomycotina</taxon>
        <taxon>Eurotiomycetes</taxon>
        <taxon>Eurotiomycetidae</taxon>
        <taxon>Eurotiales</taxon>
        <taxon>Aspergillaceae</taxon>
        <taxon>Aspergillus</taxon>
        <taxon>Aspergillus subgen. Nidulantes</taxon>
    </lineage>
</organism>
<dbReference type="InterPro" id="IPR053181">
    <property type="entry name" value="EcdB-like_regulator"/>
</dbReference>
<proteinExistence type="predicted"/>
<keyword evidence="3" id="KW-0804">Transcription</keyword>
<dbReference type="CDD" id="cd00067">
    <property type="entry name" value="GAL4"/>
    <property type="match status" value="1"/>
</dbReference>
<keyword evidence="4" id="KW-0539">Nucleus</keyword>
<evidence type="ECO:0000256" key="4">
    <source>
        <dbReference type="ARBA" id="ARBA00023242"/>
    </source>
</evidence>
<keyword evidence="1" id="KW-0805">Transcription regulation</keyword>
<name>A0ABR4GNS0_9EURO</name>
<evidence type="ECO:0000313" key="7">
    <source>
        <dbReference type="Proteomes" id="UP001610563"/>
    </source>
</evidence>
<dbReference type="InterPro" id="IPR036864">
    <property type="entry name" value="Zn2-C6_fun-type_DNA-bd_sf"/>
</dbReference>
<gene>
    <name evidence="6" type="ORF">BJX66DRAFT_98410</name>
</gene>
<dbReference type="Pfam" id="PF00172">
    <property type="entry name" value="Zn_clus"/>
    <property type="match status" value="1"/>
</dbReference>
<reference evidence="6 7" key="1">
    <citation type="submission" date="2024-07" db="EMBL/GenBank/DDBJ databases">
        <title>Section-level genome sequencing and comparative genomics of Aspergillus sections Usti and Cavernicolus.</title>
        <authorList>
            <consortium name="Lawrence Berkeley National Laboratory"/>
            <person name="Nybo J.L."/>
            <person name="Vesth T.C."/>
            <person name="Theobald S."/>
            <person name="Frisvad J.C."/>
            <person name="Larsen T.O."/>
            <person name="Kjaerboelling I."/>
            <person name="Rothschild-Mancinelli K."/>
            <person name="Lyhne E.K."/>
            <person name="Kogle M.E."/>
            <person name="Barry K."/>
            <person name="Clum A."/>
            <person name="Na H."/>
            <person name="Ledsgaard L."/>
            <person name="Lin J."/>
            <person name="Lipzen A."/>
            <person name="Kuo A."/>
            <person name="Riley R."/>
            <person name="Mondo S."/>
            <person name="Labutti K."/>
            <person name="Haridas S."/>
            <person name="Pangalinan J."/>
            <person name="Salamov A.A."/>
            <person name="Simmons B.A."/>
            <person name="Magnuson J.K."/>
            <person name="Chen J."/>
            <person name="Drula E."/>
            <person name="Henrissat B."/>
            <person name="Wiebenga A."/>
            <person name="Lubbers R.J."/>
            <person name="Gomes A.C."/>
            <person name="Makela M.R."/>
            <person name="Stajich J."/>
            <person name="Grigoriev I.V."/>
            <person name="Mortensen U.H."/>
            <person name="De Vries R.P."/>
            <person name="Baker S.E."/>
            <person name="Andersen M.R."/>
        </authorList>
    </citation>
    <scope>NUCLEOTIDE SEQUENCE [LARGE SCALE GENOMIC DNA]</scope>
    <source>
        <strain evidence="6 7">CBS 209.92</strain>
    </source>
</reference>
<dbReference type="PROSITE" id="PS50048">
    <property type="entry name" value="ZN2_CY6_FUNGAL_2"/>
    <property type="match status" value="1"/>
</dbReference>
<comment type="caution">
    <text evidence="6">The sequence shown here is derived from an EMBL/GenBank/DDBJ whole genome shotgun (WGS) entry which is preliminary data.</text>
</comment>
<dbReference type="PROSITE" id="PS00463">
    <property type="entry name" value="ZN2_CY6_FUNGAL_1"/>
    <property type="match status" value="1"/>
</dbReference>
<evidence type="ECO:0000256" key="3">
    <source>
        <dbReference type="ARBA" id="ARBA00023163"/>
    </source>
</evidence>
<evidence type="ECO:0000256" key="2">
    <source>
        <dbReference type="ARBA" id="ARBA00023125"/>
    </source>
</evidence>
<dbReference type="SUPFAM" id="SSF57701">
    <property type="entry name" value="Zn2/Cys6 DNA-binding domain"/>
    <property type="match status" value="1"/>
</dbReference>
<dbReference type="SMART" id="SM00066">
    <property type="entry name" value="GAL4"/>
    <property type="match status" value="1"/>
</dbReference>
<dbReference type="EMBL" id="JBFTWV010000002">
    <property type="protein sequence ID" value="KAL2800723.1"/>
    <property type="molecule type" value="Genomic_DNA"/>
</dbReference>
<dbReference type="Proteomes" id="UP001610563">
    <property type="component" value="Unassembled WGS sequence"/>
</dbReference>
<dbReference type="InterPro" id="IPR001138">
    <property type="entry name" value="Zn2Cys6_DnaBD"/>
</dbReference>
<sequence length="607" mass="66476">MQSTSPSHPRKRSRLPADGPLLRTAIACRACRDRKTRCSGDQPSCRYCVKAGLRCEYASAAVVAPVSPSSGQSALNEWGDRILGAIGALGRGHESEETPRVDSVGLTTAALQGNIEHGLSAASDLWRGPIPIDCPTVITNLESILAWDVFSDQGDAIAVFLRSIQESSATSREPTTTRGESAACAVRDLLVLLGTFETYILPGLPILDMTQLRRYVSLVGEYGVPWSADACLLLLVAALASKYRGELEEPSPSGSESPYRYWNMAKKRLAWALEEHSLLGAQCQLLAGIWYLWSFEPNAAWRMVTGALEAVDTIRHGSPLDESAGAAIRAVCVAVLCKLRCEIKSSIAPSIYNPPESNPGTCYILENEGHNHGHPGSAVNITSSLPYIWLSVLRIRQHAVQLAKDLHVNMSLYEIAILHEKLTAIHQALDTWYAEIPLHLQQPTVSTVQHYGTSLDTMYYETKELSLRPYVYLSLHADSIQAPPLETDTPQEALRVYYAAQTRKMNAQHRSAAVAYINSSLCAHAHRQGDRAPSWSGTGWLRMYTCMAVALMLLASMRGGCVDEGVDEGDGSSLQECEFAILVVEDTLRRERKADAYATLLRALRRG</sequence>
<dbReference type="PANTHER" id="PTHR47785">
    <property type="entry name" value="ZN(II)2CYS6 TRANSCRIPTION FACTOR (EUROFUNG)-RELATED-RELATED"/>
    <property type="match status" value="1"/>
</dbReference>
<accession>A0ABR4GNS0</accession>
<protein>
    <recommendedName>
        <fullName evidence="5">Zn(2)-C6 fungal-type domain-containing protein</fullName>
    </recommendedName>
</protein>
<evidence type="ECO:0000256" key="1">
    <source>
        <dbReference type="ARBA" id="ARBA00023015"/>
    </source>
</evidence>
<feature type="domain" description="Zn(2)-C6 fungal-type" evidence="5">
    <location>
        <begin position="27"/>
        <end position="57"/>
    </location>
</feature>
<dbReference type="Gene3D" id="4.10.240.10">
    <property type="entry name" value="Zn(2)-C6 fungal-type DNA-binding domain"/>
    <property type="match status" value="1"/>
</dbReference>
<evidence type="ECO:0000259" key="5">
    <source>
        <dbReference type="PROSITE" id="PS50048"/>
    </source>
</evidence>
<evidence type="ECO:0000313" key="6">
    <source>
        <dbReference type="EMBL" id="KAL2800723.1"/>
    </source>
</evidence>
<dbReference type="PANTHER" id="PTHR47785:SF5">
    <property type="entry name" value="ZN(II)2CYS6 TRANSCRIPTION FACTOR (EUROFUNG)"/>
    <property type="match status" value="1"/>
</dbReference>
<keyword evidence="7" id="KW-1185">Reference proteome</keyword>
<keyword evidence="2" id="KW-0238">DNA-binding</keyword>
<dbReference type="CDD" id="cd12148">
    <property type="entry name" value="fungal_TF_MHR"/>
    <property type="match status" value="1"/>
</dbReference>